<evidence type="ECO:0000313" key="2">
    <source>
        <dbReference type="Proteomes" id="UP001234178"/>
    </source>
</evidence>
<reference evidence="1 2" key="1">
    <citation type="journal article" date="2023" name="Nucleic Acids Res.">
        <title>The hologenome of Daphnia magna reveals possible DNA methylation and microbiome-mediated evolution of the host genome.</title>
        <authorList>
            <person name="Chaturvedi A."/>
            <person name="Li X."/>
            <person name="Dhandapani V."/>
            <person name="Marshall H."/>
            <person name="Kissane S."/>
            <person name="Cuenca-Cambronero M."/>
            <person name="Asole G."/>
            <person name="Calvet F."/>
            <person name="Ruiz-Romero M."/>
            <person name="Marangio P."/>
            <person name="Guigo R."/>
            <person name="Rago D."/>
            <person name="Mirbahai L."/>
            <person name="Eastwood N."/>
            <person name="Colbourne J.K."/>
            <person name="Zhou J."/>
            <person name="Mallon E."/>
            <person name="Orsini L."/>
        </authorList>
    </citation>
    <scope>NUCLEOTIDE SEQUENCE [LARGE SCALE GENOMIC DNA]</scope>
    <source>
        <strain evidence="1">LRV0_1</strain>
    </source>
</reference>
<keyword evidence="2" id="KW-1185">Reference proteome</keyword>
<accession>A0ABQ9Z0G8</accession>
<gene>
    <name evidence="1" type="ORF">OUZ56_011480</name>
</gene>
<protein>
    <submittedName>
        <fullName evidence="1">Uncharacterized protein</fullName>
    </submittedName>
</protein>
<name>A0ABQ9Z0G8_9CRUS</name>
<sequence>MLDDASIHHKHSQSEDIYGGLSTRHLGQMKKRCLEKTQCLVVWRVNAPMPFPVLPRKPYAPHFLSCNYGASSVLSKTIIWTPTSINKTLAISTVMSGSSMKVSGVREK</sequence>
<proteinExistence type="predicted"/>
<dbReference type="EMBL" id="JAOYFB010000002">
    <property type="protein sequence ID" value="KAK4006326.1"/>
    <property type="molecule type" value="Genomic_DNA"/>
</dbReference>
<comment type="caution">
    <text evidence="1">The sequence shown here is derived from an EMBL/GenBank/DDBJ whole genome shotgun (WGS) entry which is preliminary data.</text>
</comment>
<dbReference type="Proteomes" id="UP001234178">
    <property type="component" value="Unassembled WGS sequence"/>
</dbReference>
<organism evidence="1 2">
    <name type="scientific">Daphnia magna</name>
    <dbReference type="NCBI Taxonomy" id="35525"/>
    <lineage>
        <taxon>Eukaryota</taxon>
        <taxon>Metazoa</taxon>
        <taxon>Ecdysozoa</taxon>
        <taxon>Arthropoda</taxon>
        <taxon>Crustacea</taxon>
        <taxon>Branchiopoda</taxon>
        <taxon>Diplostraca</taxon>
        <taxon>Cladocera</taxon>
        <taxon>Anomopoda</taxon>
        <taxon>Daphniidae</taxon>
        <taxon>Daphnia</taxon>
    </lineage>
</organism>
<evidence type="ECO:0000313" key="1">
    <source>
        <dbReference type="EMBL" id="KAK4006326.1"/>
    </source>
</evidence>